<name>A0A7E6EIV3_9MOLL</name>
<accession>A0A7E6EIV3</accession>
<keyword evidence="3" id="KW-1185">Reference proteome</keyword>
<feature type="coiled-coil region" evidence="1">
    <location>
        <begin position="442"/>
        <end position="497"/>
    </location>
</feature>
<feature type="coiled-coil region" evidence="1">
    <location>
        <begin position="614"/>
        <end position="784"/>
    </location>
</feature>
<dbReference type="Gene3D" id="1.10.287.2610">
    <property type="match status" value="1"/>
</dbReference>
<feature type="coiled-coil region" evidence="1">
    <location>
        <begin position="267"/>
        <end position="329"/>
    </location>
</feature>
<reference evidence="4" key="1">
    <citation type="submission" date="2025-08" db="UniProtKB">
        <authorList>
            <consortium name="RefSeq"/>
        </authorList>
    </citation>
    <scope>IDENTIFICATION</scope>
</reference>
<evidence type="ECO:0000313" key="4">
    <source>
        <dbReference type="RefSeq" id="XP_036355536.1"/>
    </source>
</evidence>
<keyword evidence="1" id="KW-0175">Coiled coil</keyword>
<organism evidence="3 4">
    <name type="scientific">Octopus sinensis</name>
    <name type="common">East Asian common octopus</name>
    <dbReference type="NCBI Taxonomy" id="2607531"/>
    <lineage>
        <taxon>Eukaryota</taxon>
        <taxon>Metazoa</taxon>
        <taxon>Spiralia</taxon>
        <taxon>Lophotrochozoa</taxon>
        <taxon>Mollusca</taxon>
        <taxon>Cephalopoda</taxon>
        <taxon>Coleoidea</taxon>
        <taxon>Octopodiformes</taxon>
        <taxon>Octopoda</taxon>
        <taxon>Incirrata</taxon>
        <taxon>Octopodidae</taxon>
        <taxon>Octopus</taxon>
    </lineage>
</organism>
<proteinExistence type="predicted"/>
<gene>
    <name evidence="4" type="primary">LOC115230401</name>
</gene>
<protein>
    <submittedName>
        <fullName evidence="4">Spindle pole body component 110-like</fullName>
    </submittedName>
</protein>
<dbReference type="Proteomes" id="UP000515154">
    <property type="component" value="Unplaced"/>
</dbReference>
<feature type="region of interest" description="Disordered" evidence="2">
    <location>
        <begin position="892"/>
        <end position="931"/>
    </location>
</feature>
<dbReference type="RefSeq" id="XP_036355536.1">
    <property type="nucleotide sequence ID" value="XM_036499643.1"/>
</dbReference>
<evidence type="ECO:0000256" key="2">
    <source>
        <dbReference type="SAM" id="MobiDB-lite"/>
    </source>
</evidence>
<feature type="coiled-coil region" evidence="1">
    <location>
        <begin position="116"/>
        <end position="224"/>
    </location>
</feature>
<dbReference type="Gene3D" id="1.10.287.1490">
    <property type="match status" value="1"/>
</dbReference>
<evidence type="ECO:0000313" key="3">
    <source>
        <dbReference type="Proteomes" id="UP000515154"/>
    </source>
</evidence>
<dbReference type="KEGG" id="osn:115230401"/>
<feature type="coiled-coil region" evidence="1">
    <location>
        <begin position="358"/>
        <end position="413"/>
    </location>
</feature>
<dbReference type="AlphaFoldDB" id="A0A7E6EIV3"/>
<sequence>MARRFEDHKERSRLDLQAVKSENAQLDFRLEGLTVQHADSLNLISTHQGMLNTRVIREIGGVVSSTLDHITQKWTQLDLQYKQVSLQLQNTREEVILVHSQLDTAATEILTQRDLISELENALETQKQFCANQKDNINSLLVNHEEETLRLREQSASLQSRLDDTLLRLETRENESGVLMTRLEESRAEIQKVTNQVDQLSHQLNITSQKVEQKSEENDNLQRLLGLGKAEVETVSSQLLSNKKKLRKCQKDLSSQNKMTQELTLALETSKNEIGQILQDLSHAQAELEKSTARVVEQTIRGEALEASLETSNTEKQSLTDQLSSLRDELGMINDLLNEQRLSNKEMSTLRESERLDAQSVQRECQKLTKLVQKTEATVESVTLANQQLQLVVDTQVNELHEKEERIVQFTEELGGLRTMIDDQKLTINEMRSNCNGKERTIDELSTHINTLNRDVELANSQLSQLQHANKDLLTQLAHCKERLSRANEQVGDLQREGHATGLQIDDLRAINDSQRIEMGHKDQEISILRSTSKGTTNECVSLQMALKEREKIIEELRTRENAISEELSQLKNWNAKEITRLRETVTDGMVERDSLQHEIDRLRAESAAESAVMTKREEKLEEMEEIIAGLQNSRAEVESVRDELRICQQQLRESRQMGEQDAKTIVELKNDVERCVEDNNSLLLEVDTLKRRIEMEHNEKRDAKLVVKTQQKNYVRVDNELRMSREELAKYDRRIEQMREEKDSEITKLRESESETALVVAQLREMTQKLEAEKREAVLLASRHKEEYNSVLRKNTSIEADLEKVKTRHNHLNQLKQKEDELALRDQKIEQMERGLQPERTRHPVWESNIVLPQTRFLDWRVSAQNSRDEIQSCVAYLQQKRPQFYDKKIAERNAKENMDKVKAAAEEAARTKREAQMQEKTIVDEAKER</sequence>
<evidence type="ECO:0000256" key="1">
    <source>
        <dbReference type="SAM" id="Coils"/>
    </source>
</evidence>